<dbReference type="EMBL" id="CP036433">
    <property type="protein sequence ID" value="QDU97926.1"/>
    <property type="molecule type" value="Genomic_DNA"/>
</dbReference>
<protein>
    <submittedName>
        <fullName evidence="1">Uncharacterized protein</fullName>
    </submittedName>
</protein>
<dbReference type="OrthoDB" id="259392at2"/>
<name>A0A518E1F0_9BACT</name>
<dbReference type="Proteomes" id="UP000317648">
    <property type="component" value="Chromosome"/>
</dbReference>
<evidence type="ECO:0000313" key="1">
    <source>
        <dbReference type="EMBL" id="QDU97926.1"/>
    </source>
</evidence>
<accession>A0A518E1F0</accession>
<dbReference type="KEGG" id="lcre:Pla8534_57850"/>
<dbReference type="RefSeq" id="WP_145056733.1">
    <property type="nucleotide sequence ID" value="NZ_CP036433.1"/>
</dbReference>
<evidence type="ECO:0000313" key="2">
    <source>
        <dbReference type="Proteomes" id="UP000317648"/>
    </source>
</evidence>
<organism evidence="1 2">
    <name type="scientific">Lignipirellula cremea</name>
    <dbReference type="NCBI Taxonomy" id="2528010"/>
    <lineage>
        <taxon>Bacteria</taxon>
        <taxon>Pseudomonadati</taxon>
        <taxon>Planctomycetota</taxon>
        <taxon>Planctomycetia</taxon>
        <taxon>Pirellulales</taxon>
        <taxon>Pirellulaceae</taxon>
        <taxon>Lignipirellula</taxon>
    </lineage>
</organism>
<proteinExistence type="predicted"/>
<reference evidence="1 2" key="1">
    <citation type="submission" date="2019-02" db="EMBL/GenBank/DDBJ databases">
        <title>Deep-cultivation of Planctomycetes and their phenomic and genomic characterization uncovers novel biology.</title>
        <authorList>
            <person name="Wiegand S."/>
            <person name="Jogler M."/>
            <person name="Boedeker C."/>
            <person name="Pinto D."/>
            <person name="Vollmers J."/>
            <person name="Rivas-Marin E."/>
            <person name="Kohn T."/>
            <person name="Peeters S.H."/>
            <person name="Heuer A."/>
            <person name="Rast P."/>
            <person name="Oberbeckmann S."/>
            <person name="Bunk B."/>
            <person name="Jeske O."/>
            <person name="Meyerdierks A."/>
            <person name="Storesund J.E."/>
            <person name="Kallscheuer N."/>
            <person name="Luecker S."/>
            <person name="Lage O.M."/>
            <person name="Pohl T."/>
            <person name="Merkel B.J."/>
            <person name="Hornburger P."/>
            <person name="Mueller R.-W."/>
            <person name="Bruemmer F."/>
            <person name="Labrenz M."/>
            <person name="Spormann A.M."/>
            <person name="Op den Camp H."/>
            <person name="Overmann J."/>
            <person name="Amann R."/>
            <person name="Jetten M.S.M."/>
            <person name="Mascher T."/>
            <person name="Medema M.H."/>
            <person name="Devos D.P."/>
            <person name="Kaster A.-K."/>
            <person name="Ovreas L."/>
            <person name="Rohde M."/>
            <person name="Galperin M.Y."/>
            <person name="Jogler C."/>
        </authorList>
    </citation>
    <scope>NUCLEOTIDE SEQUENCE [LARGE SCALE GENOMIC DNA]</scope>
    <source>
        <strain evidence="1 2">Pla85_3_4</strain>
    </source>
</reference>
<sequence>MRFPKRWSILCWMLLFSTMILGSNTGCVGLAAHAMYFMYGNTVPAEFDGLEGRRVAVLCVADSSPAGAGTASDLLARRVELLLGKYVKDIDVIPHSEVANWRDQNGDPIDYREIGKGVEAESLVVIELTAYSLQPSGTLYQGRATVNLTVYDMNKKGNIVWEDLNRDFAFPIHGGVHTSELSRNAFQQRVLMALSQDIVKHFYDYDFEDDFGSDYRSLH</sequence>
<keyword evidence="2" id="KW-1185">Reference proteome</keyword>
<dbReference type="AlphaFoldDB" id="A0A518E1F0"/>
<gene>
    <name evidence="1" type="ORF">Pla8534_57850</name>
</gene>